<reference evidence="1 2" key="1">
    <citation type="submission" date="2019-03" db="EMBL/GenBank/DDBJ databases">
        <title>Genomic Encyclopedia of Type Strains, Phase IV (KMG-IV): sequencing the most valuable type-strain genomes for metagenomic binning, comparative biology and taxonomic classification.</title>
        <authorList>
            <person name="Goeker M."/>
        </authorList>
    </citation>
    <scope>NUCLEOTIDE SEQUENCE [LARGE SCALE GENOMIC DNA]</scope>
    <source>
        <strain evidence="1 2">DSM 13575</strain>
    </source>
</reference>
<organism evidence="1 2">
    <name type="scientific">Petrotoga sibirica</name>
    <dbReference type="NCBI Taxonomy" id="156202"/>
    <lineage>
        <taxon>Bacteria</taxon>
        <taxon>Thermotogati</taxon>
        <taxon>Thermotogota</taxon>
        <taxon>Thermotogae</taxon>
        <taxon>Petrotogales</taxon>
        <taxon>Petrotogaceae</taxon>
        <taxon>Petrotoga</taxon>
    </lineage>
</organism>
<name>A0A4V3GP63_9BACT</name>
<dbReference type="Proteomes" id="UP000294817">
    <property type="component" value="Unassembled WGS sequence"/>
</dbReference>
<comment type="caution">
    <text evidence="1">The sequence shown here is derived from an EMBL/GenBank/DDBJ whole genome shotgun (WGS) entry which is preliminary data.</text>
</comment>
<dbReference type="AlphaFoldDB" id="A0A4V3GP63"/>
<accession>A0A4V3GP63</accession>
<dbReference type="EMBL" id="SODZ01000025">
    <property type="protein sequence ID" value="TDX09963.1"/>
    <property type="molecule type" value="Genomic_DNA"/>
</dbReference>
<evidence type="ECO:0000313" key="2">
    <source>
        <dbReference type="Proteomes" id="UP000294817"/>
    </source>
</evidence>
<evidence type="ECO:0000313" key="1">
    <source>
        <dbReference type="EMBL" id="TDX09963.1"/>
    </source>
</evidence>
<gene>
    <name evidence="1" type="ORF">C8D74_1251</name>
</gene>
<protein>
    <submittedName>
        <fullName evidence="1">Uncharacterized protein</fullName>
    </submittedName>
</protein>
<sequence>MGRFGKSMKSGSTIMKYYFIIMLYEGIDKLFGTVYVAHMGIRGLTS</sequence>
<proteinExistence type="predicted"/>
<keyword evidence="2" id="KW-1185">Reference proteome</keyword>
<feature type="non-terminal residue" evidence="1">
    <location>
        <position position="46"/>
    </location>
</feature>